<proteinExistence type="predicted"/>
<gene>
    <name evidence="2" type="ORF">MMAN_16520</name>
</gene>
<reference evidence="2 3" key="1">
    <citation type="journal article" date="2019" name="Emerg. Microbes Infect.">
        <title>Comprehensive subspecies identification of 175 nontuberculous mycobacteria species based on 7547 genomic profiles.</title>
        <authorList>
            <person name="Matsumoto Y."/>
            <person name="Kinjo T."/>
            <person name="Motooka D."/>
            <person name="Nabeya D."/>
            <person name="Jung N."/>
            <person name="Uechi K."/>
            <person name="Horii T."/>
            <person name="Iida T."/>
            <person name="Fujita J."/>
            <person name="Nakamura S."/>
        </authorList>
    </citation>
    <scope>NUCLEOTIDE SEQUENCE [LARGE SCALE GENOMIC DNA]</scope>
    <source>
        <strain evidence="2 3">JCM 18113</strain>
    </source>
</reference>
<evidence type="ECO:0000313" key="2">
    <source>
        <dbReference type="EMBL" id="BBY37518.1"/>
    </source>
</evidence>
<name>A0ABN6A2X2_MYCNT</name>
<organism evidence="2 3">
    <name type="scientific">Mycobacterium mantenii</name>
    <dbReference type="NCBI Taxonomy" id="560555"/>
    <lineage>
        <taxon>Bacteria</taxon>
        <taxon>Bacillati</taxon>
        <taxon>Actinomycetota</taxon>
        <taxon>Actinomycetes</taxon>
        <taxon>Mycobacteriales</taxon>
        <taxon>Mycobacteriaceae</taxon>
        <taxon>Mycobacterium</taxon>
        <taxon>Mycobacterium avium complex (MAC)</taxon>
    </lineage>
</organism>
<sequence>MSMTTTPSPRPTVPLPDGATSDADDWAFWDNECRCFRGPERVVLNGAAEVIAEVRTVGVQLGDGRVDNGEDAPTIDVCLRGSELSPDEAQDLALALLNAAAEARGWVRG</sequence>
<keyword evidence="3" id="KW-1185">Reference proteome</keyword>
<dbReference type="EMBL" id="AP022590">
    <property type="protein sequence ID" value="BBY37518.1"/>
    <property type="molecule type" value="Genomic_DNA"/>
</dbReference>
<dbReference type="RefSeq" id="WP_142275732.1">
    <property type="nucleotide sequence ID" value="NZ_AP022590.1"/>
</dbReference>
<dbReference type="Proteomes" id="UP000465812">
    <property type="component" value="Chromosome"/>
</dbReference>
<accession>A0ABN6A2X2</accession>
<evidence type="ECO:0000313" key="3">
    <source>
        <dbReference type="Proteomes" id="UP000465812"/>
    </source>
</evidence>
<feature type="region of interest" description="Disordered" evidence="1">
    <location>
        <begin position="1"/>
        <end position="21"/>
    </location>
</feature>
<evidence type="ECO:0000256" key="1">
    <source>
        <dbReference type="SAM" id="MobiDB-lite"/>
    </source>
</evidence>
<protein>
    <submittedName>
        <fullName evidence="2">Uncharacterized protein</fullName>
    </submittedName>
</protein>